<keyword evidence="4" id="KW-1185">Reference proteome</keyword>
<name>A0A844ZDS1_9SPHN</name>
<evidence type="ECO:0000256" key="1">
    <source>
        <dbReference type="SAM" id="Coils"/>
    </source>
</evidence>
<keyword evidence="2" id="KW-0472">Membrane</keyword>
<evidence type="ECO:0000256" key="2">
    <source>
        <dbReference type="SAM" id="Phobius"/>
    </source>
</evidence>
<dbReference type="EMBL" id="WTYW01000001">
    <property type="protein sequence ID" value="MXO85383.1"/>
    <property type="molecule type" value="Genomic_DNA"/>
</dbReference>
<feature type="transmembrane region" description="Helical" evidence="2">
    <location>
        <begin position="66"/>
        <end position="84"/>
    </location>
</feature>
<feature type="coiled-coil region" evidence="1">
    <location>
        <begin position="296"/>
        <end position="374"/>
    </location>
</feature>
<evidence type="ECO:0000313" key="3">
    <source>
        <dbReference type="EMBL" id="MXO85383.1"/>
    </source>
</evidence>
<keyword evidence="2" id="KW-0812">Transmembrane</keyword>
<proteinExistence type="predicted"/>
<accession>A0A844ZDS1</accession>
<evidence type="ECO:0000313" key="4">
    <source>
        <dbReference type="Proteomes" id="UP000433104"/>
    </source>
</evidence>
<feature type="coiled-coil region" evidence="1">
    <location>
        <begin position="693"/>
        <end position="727"/>
    </location>
</feature>
<evidence type="ECO:0008006" key="5">
    <source>
        <dbReference type="Google" id="ProtNLM"/>
    </source>
</evidence>
<sequence>MVTNSHIRAVEGDHQVVDAAPQDPHESTLILDEHQIARDDGYYDADGLIAAEEDGSFHDENETGGLWLPIVAASAAIAWTGYFFWSKSSLWESGLSPSRVSDLLVGWAVPLVLIAVAYILYTRSSTREIKRYGDAANSLRQASLELEHRLNTVNRELSLAREFLTIQSRELEYVGRSASERLSDHATVLQSLIGRNNDEVEKIATVSEVAAGNMEKIRDDLPVIANSARDVANQIAGAGRGAQRQVETLITGFERLNKFGLASERQVDALKAKLDETYTHFTETSEYVNVAAASRFKELGKAIELLRSELEDHEIAALGSIRQRAHKLNDELNALRDESVERESVMLTALIERIEELRSSADRVSDRLGEAQNAARSDWDEHLVKIEDDVSGLQHNLRLHASDLEDDLNKRGERLLALGEDVSRDLAARIEELDNRLEAKRGVFTDYSERLGADLDSMGARIDELASKIGSLSEAGEKTREQLRNDVVSLRDHVEEGKRMLDATRSDMATATDDSVRLLELLQASVTQTEKVLPESIGASETKIAALSEALEQLVDKLREADAHGTSLSTNISASSEKSVAAIDYLDGWRSRLEEGVDAQQLRLSSLKDGLEEISALLDDQSKRSTDELRGVIETSRQAVDEALASFRDPDSNRYEEIAQLVGSASARAVEDAVRTKAEETVEALELSSARAAKHSEETADVLRNELARIEEMTAQLETRIDHIRERANDRLDSDFSRRVAVITENLNSSAIDISKAMSEDVSETAWASYLKGDRGIFTRRAVRLLDNTQAKEIAALYDSDAEFREHVSRYIHDFEELLRSFLATENGNALSVTVLGSDMGKLYVALAQAIERLRN</sequence>
<dbReference type="RefSeq" id="WP_160681791.1">
    <property type="nucleotide sequence ID" value="NZ_WTYW01000001.1"/>
</dbReference>
<feature type="transmembrane region" description="Helical" evidence="2">
    <location>
        <begin position="104"/>
        <end position="121"/>
    </location>
</feature>
<dbReference type="AlphaFoldDB" id="A0A844ZDS1"/>
<comment type="caution">
    <text evidence="3">The sequence shown here is derived from an EMBL/GenBank/DDBJ whole genome shotgun (WGS) entry which is preliminary data.</text>
</comment>
<organism evidence="3 4">
    <name type="scientific">Parapontixanthobacter aurantiacus</name>
    <dbReference type="NCBI Taxonomy" id="1463599"/>
    <lineage>
        <taxon>Bacteria</taxon>
        <taxon>Pseudomonadati</taxon>
        <taxon>Pseudomonadota</taxon>
        <taxon>Alphaproteobacteria</taxon>
        <taxon>Sphingomonadales</taxon>
        <taxon>Erythrobacteraceae</taxon>
        <taxon>Parapontixanthobacter</taxon>
    </lineage>
</organism>
<dbReference type="OrthoDB" id="9777715at2"/>
<reference evidence="3 4" key="1">
    <citation type="submission" date="2019-12" db="EMBL/GenBank/DDBJ databases">
        <title>Genomic-based taxomic classification of the family Erythrobacteraceae.</title>
        <authorList>
            <person name="Xu L."/>
        </authorList>
    </citation>
    <scope>NUCLEOTIDE SEQUENCE [LARGE SCALE GENOMIC DNA]</scope>
    <source>
        <strain evidence="3 4">MCCC 1A09962</strain>
    </source>
</reference>
<dbReference type="Proteomes" id="UP000433104">
    <property type="component" value="Unassembled WGS sequence"/>
</dbReference>
<gene>
    <name evidence="3" type="ORF">GRI38_05010</name>
</gene>
<keyword evidence="2" id="KW-1133">Transmembrane helix</keyword>
<feature type="coiled-coil region" evidence="1">
    <location>
        <begin position="537"/>
        <end position="564"/>
    </location>
</feature>
<keyword evidence="1" id="KW-0175">Coiled coil</keyword>
<protein>
    <recommendedName>
        <fullName evidence="5">ATPase</fullName>
    </recommendedName>
</protein>